<comment type="similarity">
    <text evidence="1">Belongs to the WXG100 family.</text>
</comment>
<dbReference type="NCBIfam" id="TIGR03930">
    <property type="entry name" value="WXG100_ESAT6"/>
    <property type="match status" value="1"/>
</dbReference>
<comment type="caution">
    <text evidence="2">The sequence shown here is derived from an EMBL/GenBank/DDBJ whole genome shotgun (WGS) entry which is preliminary data.</text>
</comment>
<dbReference type="EMBL" id="JAPMKU010000002">
    <property type="protein sequence ID" value="MCX7468111.1"/>
    <property type="molecule type" value="Genomic_DNA"/>
</dbReference>
<reference evidence="2" key="1">
    <citation type="submission" date="2022-11" db="EMBL/GenBank/DDBJ databases">
        <title>Corynebacterium sp. isolated from Penguins.</title>
        <authorList>
            <person name="Sedlar K."/>
            <person name="Svec P."/>
        </authorList>
    </citation>
    <scope>NUCLEOTIDE SEQUENCE</scope>
    <source>
        <strain evidence="2">P7374</strain>
    </source>
</reference>
<dbReference type="InterPro" id="IPR036689">
    <property type="entry name" value="ESAT-6-like_sf"/>
</dbReference>
<evidence type="ECO:0000313" key="3">
    <source>
        <dbReference type="Proteomes" id="UP001071478"/>
    </source>
</evidence>
<organism evidence="2 3">
    <name type="scientific">Corynebacterium pygosceleis</name>
    <dbReference type="NCBI Taxonomy" id="2800406"/>
    <lineage>
        <taxon>Bacteria</taxon>
        <taxon>Bacillati</taxon>
        <taxon>Actinomycetota</taxon>
        <taxon>Actinomycetes</taxon>
        <taxon>Mycobacteriales</taxon>
        <taxon>Corynebacteriaceae</taxon>
        <taxon>Corynebacterium</taxon>
    </lineage>
</organism>
<dbReference type="Gene3D" id="1.10.287.1060">
    <property type="entry name" value="ESAT-6-like"/>
    <property type="match status" value="1"/>
</dbReference>
<evidence type="ECO:0000256" key="1">
    <source>
        <dbReference type="RuleBase" id="RU362001"/>
    </source>
</evidence>
<accession>A0A9Q4GIC9</accession>
<gene>
    <name evidence="2" type="ORF">OS129_04345</name>
</gene>
<dbReference type="Proteomes" id="UP001071478">
    <property type="component" value="Unassembled WGS sequence"/>
</dbReference>
<evidence type="ECO:0000313" key="2">
    <source>
        <dbReference type="EMBL" id="MCX7468111.1"/>
    </source>
</evidence>
<name>A0A9Q4GIC9_9CORY</name>
<proteinExistence type="inferred from homology"/>
<dbReference type="Pfam" id="PF06013">
    <property type="entry name" value="WXG100"/>
    <property type="match status" value="1"/>
</dbReference>
<protein>
    <recommendedName>
        <fullName evidence="1">ESAT-6-like protein</fullName>
    </recommendedName>
</protein>
<dbReference type="SUPFAM" id="SSF140453">
    <property type="entry name" value="EsxAB dimer-like"/>
    <property type="match status" value="1"/>
</dbReference>
<dbReference type="AlphaFoldDB" id="A0A9Q4GIC9"/>
<sequence length="96" mass="10788">MDSTIRYQFGEIASVVGDIRATSGRISQQLEEIKRQIRPMVETWEGDSAAEYRAAQQKWDNAANELNVILDTIARTVGEGNDRMSDINRRAAASWS</sequence>
<dbReference type="InterPro" id="IPR010310">
    <property type="entry name" value="T7SS_ESAT-6-like"/>
</dbReference>
<dbReference type="RefSeq" id="WP_200253812.1">
    <property type="nucleotide sequence ID" value="NZ_JAENIQ020000001.1"/>
</dbReference>